<sequence length="69" mass="8131">MCAFRKKIRISDYTLQVLAGTRLNIKDLQSVYMNLVNLNNSHTALKKYLNHFLFRSPLCLDQPYIYSYA</sequence>
<dbReference type="EMBL" id="VXIV02000712">
    <property type="protein sequence ID" value="KAF6036496.1"/>
    <property type="molecule type" value="Genomic_DNA"/>
</dbReference>
<evidence type="ECO:0000313" key="2">
    <source>
        <dbReference type="Proteomes" id="UP000593567"/>
    </source>
</evidence>
<proteinExistence type="predicted"/>
<gene>
    <name evidence="1" type="ORF">EB796_005197</name>
</gene>
<comment type="caution">
    <text evidence="1">The sequence shown here is derived from an EMBL/GenBank/DDBJ whole genome shotgun (WGS) entry which is preliminary data.</text>
</comment>
<protein>
    <submittedName>
        <fullName evidence="1">Uncharacterized protein</fullName>
    </submittedName>
</protein>
<dbReference type="AlphaFoldDB" id="A0A7J7KG84"/>
<organism evidence="1 2">
    <name type="scientific">Bugula neritina</name>
    <name type="common">Brown bryozoan</name>
    <name type="synonym">Sertularia neritina</name>
    <dbReference type="NCBI Taxonomy" id="10212"/>
    <lineage>
        <taxon>Eukaryota</taxon>
        <taxon>Metazoa</taxon>
        <taxon>Spiralia</taxon>
        <taxon>Lophotrochozoa</taxon>
        <taxon>Bryozoa</taxon>
        <taxon>Gymnolaemata</taxon>
        <taxon>Cheilostomatida</taxon>
        <taxon>Flustrina</taxon>
        <taxon>Buguloidea</taxon>
        <taxon>Bugulidae</taxon>
        <taxon>Bugula</taxon>
    </lineage>
</organism>
<evidence type="ECO:0000313" key="1">
    <source>
        <dbReference type="EMBL" id="KAF6036496.1"/>
    </source>
</evidence>
<dbReference type="Proteomes" id="UP000593567">
    <property type="component" value="Unassembled WGS sequence"/>
</dbReference>
<accession>A0A7J7KG84</accession>
<name>A0A7J7KG84_BUGNE</name>
<keyword evidence="2" id="KW-1185">Reference proteome</keyword>
<reference evidence="1" key="1">
    <citation type="submission" date="2020-06" db="EMBL/GenBank/DDBJ databases">
        <title>Draft genome of Bugula neritina, a colonial animal packing powerful symbionts and potential medicines.</title>
        <authorList>
            <person name="Rayko M."/>
        </authorList>
    </citation>
    <scope>NUCLEOTIDE SEQUENCE [LARGE SCALE GENOMIC DNA]</scope>
    <source>
        <strain evidence="1">Kwan_BN1</strain>
    </source>
</reference>